<dbReference type="InterPro" id="IPR013783">
    <property type="entry name" value="Ig-like_fold"/>
</dbReference>
<dbReference type="InterPro" id="IPR029058">
    <property type="entry name" value="AB_hydrolase_fold"/>
</dbReference>
<evidence type="ECO:0000313" key="3">
    <source>
        <dbReference type="Proteomes" id="UP001594351"/>
    </source>
</evidence>
<dbReference type="Gene3D" id="3.40.50.1820">
    <property type="entry name" value="alpha/beta hydrolase"/>
    <property type="match status" value="1"/>
</dbReference>
<feature type="domain" description="AMP-activated protein kinase glycogen-binding" evidence="1">
    <location>
        <begin position="20"/>
        <end position="80"/>
    </location>
</feature>
<keyword evidence="2" id="KW-0378">Hydrolase</keyword>
<dbReference type="EMBL" id="JBHPBY010000008">
    <property type="protein sequence ID" value="MFC1848826.1"/>
    <property type="molecule type" value="Genomic_DNA"/>
</dbReference>
<dbReference type="PANTHER" id="PTHR48098">
    <property type="entry name" value="ENTEROCHELIN ESTERASE-RELATED"/>
    <property type="match status" value="1"/>
</dbReference>
<dbReference type="InterPro" id="IPR000801">
    <property type="entry name" value="Esterase-like"/>
</dbReference>
<dbReference type="Pfam" id="PF16561">
    <property type="entry name" value="AMPK1_CBM"/>
    <property type="match status" value="1"/>
</dbReference>
<organism evidence="2 3">
    <name type="scientific">candidate division CSSED10-310 bacterium</name>
    <dbReference type="NCBI Taxonomy" id="2855610"/>
    <lineage>
        <taxon>Bacteria</taxon>
        <taxon>Bacteria division CSSED10-310</taxon>
    </lineage>
</organism>
<name>A0ABV6YRS7_UNCC1</name>
<protein>
    <submittedName>
        <fullName evidence="2">Alpha/beta hydrolase-fold protein</fullName>
    </submittedName>
</protein>
<dbReference type="GO" id="GO:0016787">
    <property type="term" value="F:hydrolase activity"/>
    <property type="evidence" value="ECO:0007669"/>
    <property type="project" value="UniProtKB-KW"/>
</dbReference>
<gene>
    <name evidence="2" type="ORF">ACFL27_01345</name>
</gene>
<dbReference type="InterPro" id="IPR014756">
    <property type="entry name" value="Ig_E-set"/>
</dbReference>
<keyword evidence="3" id="KW-1185">Reference proteome</keyword>
<evidence type="ECO:0000313" key="2">
    <source>
        <dbReference type="EMBL" id="MFC1848826.1"/>
    </source>
</evidence>
<dbReference type="InterPro" id="IPR032640">
    <property type="entry name" value="AMPK1_CBM"/>
</dbReference>
<evidence type="ECO:0000259" key="1">
    <source>
        <dbReference type="Pfam" id="PF16561"/>
    </source>
</evidence>
<dbReference type="SUPFAM" id="SSF81296">
    <property type="entry name" value="E set domains"/>
    <property type="match status" value="1"/>
</dbReference>
<dbReference type="SUPFAM" id="SSF53474">
    <property type="entry name" value="alpha/beta-Hydrolases"/>
    <property type="match status" value="1"/>
</dbReference>
<dbReference type="Pfam" id="PF00756">
    <property type="entry name" value="Esterase"/>
    <property type="match status" value="1"/>
</dbReference>
<accession>A0ABV6YRS7</accession>
<dbReference type="Gene3D" id="2.60.40.10">
    <property type="entry name" value="Immunoglobulins"/>
    <property type="match status" value="1"/>
</dbReference>
<reference evidence="2 3" key="1">
    <citation type="submission" date="2024-09" db="EMBL/GenBank/DDBJ databases">
        <title>Laminarin stimulates single cell rates of sulfate reduction while oxygen inhibits transcriptomic activity in coastal marine sediment.</title>
        <authorList>
            <person name="Lindsay M."/>
            <person name="Orcutt B."/>
            <person name="Emerson D."/>
            <person name="Stepanauskas R."/>
            <person name="D'Angelo T."/>
        </authorList>
    </citation>
    <scope>NUCLEOTIDE SEQUENCE [LARGE SCALE GENOMIC DNA]</scope>
    <source>
        <strain evidence="2">SAG AM-311-K15</strain>
    </source>
</reference>
<dbReference type="Proteomes" id="UP001594351">
    <property type="component" value="Unassembled WGS sequence"/>
</dbReference>
<dbReference type="InterPro" id="IPR050583">
    <property type="entry name" value="Mycobacterial_A85_antigen"/>
</dbReference>
<comment type="caution">
    <text evidence="2">The sequence shown here is derived from an EMBL/GenBank/DDBJ whole genome shotgun (WGS) entry which is preliminary data.</text>
</comment>
<proteinExistence type="predicted"/>
<dbReference type="PANTHER" id="PTHR48098:SF1">
    <property type="entry name" value="DIACYLGLYCEROL ACYLTRANSFERASE_MYCOLYLTRANSFERASE AG85A"/>
    <property type="match status" value="1"/>
</dbReference>
<sequence length="326" mass="37665">MDKTHINQNQTISFYFRRGYASQVAVAGTFSQWEQLPMNQIETGLWYVKTDPLPPGEYQYKFVVDQEWINDAANLRIDEETSNSVISIGLDKGHILHGTFYSPVLGQDKAYCIYLPPSYPFEIGRYYPTLYLMGGLFDYELSWVNEGDVVNIIDGLIKNKQVNEMIIMMPDKDNTCLEGGDGSLYTDYLTKDVIKFCESEYRSFPKQQYRAIEGLSLGAGWALRLVVQFPHLFSSVSALSGVFPEDVMEELEQNRDKIKSLGIRFRFFCGNEEEQLISYLSKTQTWLTSLGIYSEFFTDQGIHRWPLWQKGLRYSLIFHNFGFSRA</sequence>
<dbReference type="CDD" id="cd02859">
    <property type="entry name" value="E_set_AMPKbeta_like_N"/>
    <property type="match status" value="1"/>
</dbReference>